<dbReference type="EMBL" id="JBAMMX010000022">
    <property type="protein sequence ID" value="KAK6918232.1"/>
    <property type="molecule type" value="Genomic_DNA"/>
</dbReference>
<dbReference type="InterPro" id="IPR016140">
    <property type="entry name" value="Bifunc_inhib/LTP/seed_store"/>
</dbReference>
<comment type="caution">
    <text evidence="4">The sequence shown here is derived from an EMBL/GenBank/DDBJ whole genome shotgun (WGS) entry which is preliminary data.</text>
</comment>
<feature type="signal peptide" evidence="2">
    <location>
        <begin position="1"/>
        <end position="18"/>
    </location>
</feature>
<dbReference type="Gene3D" id="1.10.110.10">
    <property type="entry name" value="Plant lipid-transfer and hydrophobic proteins"/>
    <property type="match status" value="1"/>
</dbReference>
<dbReference type="Proteomes" id="UP001370490">
    <property type="component" value="Unassembled WGS sequence"/>
</dbReference>
<gene>
    <name evidence="4" type="ORF">RJ641_016654</name>
</gene>
<evidence type="ECO:0000313" key="4">
    <source>
        <dbReference type="EMBL" id="KAK6918232.1"/>
    </source>
</evidence>
<feature type="domain" description="Bifunctional inhibitor/plant lipid transfer protein/seed storage helical" evidence="3">
    <location>
        <begin position="31"/>
        <end position="82"/>
    </location>
</feature>
<dbReference type="GO" id="GO:0008289">
    <property type="term" value="F:lipid binding"/>
    <property type="evidence" value="ECO:0007669"/>
    <property type="project" value="InterPro"/>
</dbReference>
<evidence type="ECO:0000313" key="5">
    <source>
        <dbReference type="Proteomes" id="UP001370490"/>
    </source>
</evidence>
<dbReference type="PANTHER" id="PTHR33076">
    <property type="entry name" value="NON-SPECIFIC LIPID-TRANSFER PROTEIN 2-RELATED"/>
    <property type="match status" value="1"/>
</dbReference>
<keyword evidence="2" id="KW-0732">Signal</keyword>
<feature type="chain" id="PRO_5042966507" evidence="2">
    <location>
        <begin position="19"/>
        <end position="90"/>
    </location>
</feature>
<dbReference type="PRINTS" id="PR00382">
    <property type="entry name" value="LIPIDTRNSFER"/>
</dbReference>
<dbReference type="SUPFAM" id="SSF47699">
    <property type="entry name" value="Bifunctional inhibitor/lipid-transfer protein/seed storage 2S albumin"/>
    <property type="match status" value="1"/>
</dbReference>
<name>A0AAN8UWQ8_9MAGN</name>
<dbReference type="InterPro" id="IPR000528">
    <property type="entry name" value="Plant_nsLTP"/>
</dbReference>
<dbReference type="GO" id="GO:0006869">
    <property type="term" value="P:lipid transport"/>
    <property type="evidence" value="ECO:0007669"/>
    <property type="project" value="InterPro"/>
</dbReference>
<dbReference type="CDD" id="cd01960">
    <property type="entry name" value="nsLTP1"/>
    <property type="match status" value="1"/>
</dbReference>
<evidence type="ECO:0000256" key="2">
    <source>
        <dbReference type="SAM" id="SignalP"/>
    </source>
</evidence>
<comment type="similarity">
    <text evidence="1">Belongs to the plant LTP family.</text>
</comment>
<keyword evidence="5" id="KW-1185">Reference proteome</keyword>
<reference evidence="4 5" key="1">
    <citation type="submission" date="2023-12" db="EMBL/GenBank/DDBJ databases">
        <title>A high-quality genome assembly for Dillenia turbinata (Dilleniales).</title>
        <authorList>
            <person name="Chanderbali A."/>
        </authorList>
    </citation>
    <scope>NUCLEOTIDE SEQUENCE [LARGE SCALE GENOMIC DNA]</scope>
    <source>
        <strain evidence="4">LSX21</strain>
        <tissue evidence="4">Leaf</tissue>
    </source>
</reference>
<evidence type="ECO:0000259" key="3">
    <source>
        <dbReference type="Pfam" id="PF00234"/>
    </source>
</evidence>
<dbReference type="Pfam" id="PF00234">
    <property type="entry name" value="Tryp_alpha_amyl"/>
    <property type="match status" value="1"/>
</dbReference>
<protein>
    <submittedName>
        <fullName evidence="4">Bifunctional inhibitor/plant lipid transfer protein/seed storage helical domain</fullName>
    </submittedName>
</protein>
<dbReference type="AlphaFoldDB" id="A0AAN8UWQ8"/>
<proteinExistence type="inferred from homology"/>
<accession>A0AAN8UWQ8</accession>
<sequence length="90" mass="9248">MKWIGGFLALLLVASSYAAHGENEGENAPSCGTVSTDLASCLSYIKSSNEPNPSAACCNGVKTLAGEAKSKGDRQAICNCVKQALGEIPE</sequence>
<evidence type="ECO:0000256" key="1">
    <source>
        <dbReference type="ARBA" id="ARBA00009748"/>
    </source>
</evidence>
<organism evidence="4 5">
    <name type="scientific">Dillenia turbinata</name>
    <dbReference type="NCBI Taxonomy" id="194707"/>
    <lineage>
        <taxon>Eukaryota</taxon>
        <taxon>Viridiplantae</taxon>
        <taxon>Streptophyta</taxon>
        <taxon>Embryophyta</taxon>
        <taxon>Tracheophyta</taxon>
        <taxon>Spermatophyta</taxon>
        <taxon>Magnoliopsida</taxon>
        <taxon>eudicotyledons</taxon>
        <taxon>Gunneridae</taxon>
        <taxon>Pentapetalae</taxon>
        <taxon>Dilleniales</taxon>
        <taxon>Dilleniaceae</taxon>
        <taxon>Dillenia</taxon>
    </lineage>
</organism>
<dbReference type="InterPro" id="IPR036312">
    <property type="entry name" value="Bifun_inhib/LTP/seed_sf"/>
</dbReference>